<dbReference type="InterPro" id="IPR039646">
    <property type="entry name" value="ZNHIT2"/>
</dbReference>
<dbReference type="CDD" id="cd23024">
    <property type="entry name" value="zf-HIT_ZNHIT2-3"/>
    <property type="match status" value="1"/>
</dbReference>
<gene>
    <name evidence="3" type="primary">Znhit2</name>
</gene>
<proteinExistence type="evidence at transcript level"/>
<dbReference type="AlphaFoldDB" id="A0A6F9DY37"/>
<sequence>METDLDSKPLCSVCKLKEFKYTCPRCNIQYCSTSCYKAPGHFACSESFYQEWFVQEMKERKVSFSEQERVLSMLQRVEEETPIDEYMDQASTLEERLQALNLSSLKEKDTEKLWDILTPDERERFKAAVQKGEIYDSSGCSLTQPWKPWWTTAKSLIEDINKLKDISSALCPKIIKVPELMSLLPKGKNLSPLVAFNLVNTLYPYVLFQRLYNGCGTSDFVKDFSCCCIKASLFLDQNQTFLNAEEALNSAIRFSADTCQNEHISVKEAALTETIKDVGQILTGPAEDKMSDYICSALSDLHFACSTHKRSLKKNSNTNQGDGYTSAKQLFSIIKKLEFLISWSSHQNACLPLLAMEVFEIYKQKKAELKAFLEISQSVVRKPNTPKPPLIQEIN</sequence>
<keyword evidence="1" id="KW-0862">Zinc</keyword>
<name>A0A6F9DY37_9ASCI</name>
<dbReference type="PROSITE" id="PS51083">
    <property type="entry name" value="ZF_HIT"/>
    <property type="match status" value="1"/>
</dbReference>
<dbReference type="InterPro" id="IPR007529">
    <property type="entry name" value="Znf_HIT"/>
</dbReference>
<dbReference type="Pfam" id="PF04438">
    <property type="entry name" value="zf-HIT"/>
    <property type="match status" value="1"/>
</dbReference>
<dbReference type="PANTHER" id="PTHR15555">
    <property type="entry name" value="ZINC FINGER HIT DOMAIN CONTAINING PROTEIN 2 PROTEIN FON -RELATED"/>
    <property type="match status" value="1"/>
</dbReference>
<evidence type="ECO:0000313" key="3">
    <source>
        <dbReference type="EMBL" id="CAB3268049.1"/>
    </source>
</evidence>
<keyword evidence="1" id="KW-0863">Zinc-finger</keyword>
<evidence type="ECO:0000259" key="2">
    <source>
        <dbReference type="PROSITE" id="PS51083"/>
    </source>
</evidence>
<protein>
    <submittedName>
        <fullName evidence="3">Zinc finger HIT domain-containing protein 2-like</fullName>
    </submittedName>
</protein>
<feature type="domain" description="HIT-type" evidence="2">
    <location>
        <begin position="11"/>
        <end position="44"/>
    </location>
</feature>
<accession>A0A6F9DY37</accession>
<dbReference type="SUPFAM" id="SSF144232">
    <property type="entry name" value="HIT/MYND zinc finger-like"/>
    <property type="match status" value="1"/>
</dbReference>
<dbReference type="Gene3D" id="3.30.60.190">
    <property type="match status" value="1"/>
</dbReference>
<organism evidence="3">
    <name type="scientific">Phallusia mammillata</name>
    <dbReference type="NCBI Taxonomy" id="59560"/>
    <lineage>
        <taxon>Eukaryota</taxon>
        <taxon>Metazoa</taxon>
        <taxon>Chordata</taxon>
        <taxon>Tunicata</taxon>
        <taxon>Ascidiacea</taxon>
        <taxon>Phlebobranchia</taxon>
        <taxon>Ascidiidae</taxon>
        <taxon>Phallusia</taxon>
    </lineage>
</organism>
<dbReference type="PANTHER" id="PTHR15555:SF0">
    <property type="entry name" value="ZINC FINGER HIT DOMAIN-CONTAINING PROTEIN 2"/>
    <property type="match status" value="1"/>
</dbReference>
<dbReference type="EMBL" id="LR792187">
    <property type="protein sequence ID" value="CAB3268049.1"/>
    <property type="molecule type" value="mRNA"/>
</dbReference>
<evidence type="ECO:0000256" key="1">
    <source>
        <dbReference type="PROSITE-ProRule" id="PRU00453"/>
    </source>
</evidence>
<dbReference type="GO" id="GO:0008270">
    <property type="term" value="F:zinc ion binding"/>
    <property type="evidence" value="ECO:0007669"/>
    <property type="project" value="UniProtKB-UniRule"/>
</dbReference>
<keyword evidence="1" id="KW-0479">Metal-binding</keyword>
<reference evidence="3" key="1">
    <citation type="submission" date="2020-04" db="EMBL/GenBank/DDBJ databases">
        <authorList>
            <person name="Neveu A P."/>
        </authorList>
    </citation>
    <scope>NUCLEOTIDE SEQUENCE</scope>
    <source>
        <tissue evidence="3">Whole embryo</tissue>
    </source>
</reference>